<gene>
    <name evidence="3" type="ORF">HPDFL43_05075</name>
</gene>
<dbReference type="eggNOG" id="ENOG5032R05">
    <property type="taxonomic scope" value="Bacteria"/>
</dbReference>
<dbReference type="EMBL" id="ABIA03000002">
    <property type="protein sequence ID" value="EDQ33798.1"/>
    <property type="molecule type" value="Genomic_DNA"/>
</dbReference>
<evidence type="ECO:0000256" key="2">
    <source>
        <dbReference type="SAM" id="Phobius"/>
    </source>
</evidence>
<protein>
    <submittedName>
        <fullName evidence="3">Putative membrane protein (DUF2232)</fullName>
    </submittedName>
</protein>
<feature type="transmembrane region" description="Helical" evidence="2">
    <location>
        <begin position="174"/>
        <end position="198"/>
    </location>
</feature>
<evidence type="ECO:0000313" key="4">
    <source>
        <dbReference type="Proteomes" id="UP000004291"/>
    </source>
</evidence>
<proteinExistence type="predicted"/>
<name>A9D427_HOEPD</name>
<feature type="transmembrane region" description="Helical" evidence="2">
    <location>
        <begin position="6"/>
        <end position="24"/>
    </location>
</feature>
<evidence type="ECO:0000256" key="1">
    <source>
        <dbReference type="SAM" id="MobiDB-lite"/>
    </source>
</evidence>
<reference evidence="3 4" key="2">
    <citation type="submission" date="2012-06" db="EMBL/GenBank/DDBJ databases">
        <authorList>
            <person name="Fiebig A."/>
        </authorList>
    </citation>
    <scope>NUCLEOTIDE SEQUENCE [LARGE SCALE GENOMIC DNA]</scope>
    <source>
        <strain evidence="3 4">DFL-43</strain>
    </source>
</reference>
<keyword evidence="4" id="KW-1185">Reference proteome</keyword>
<sequence length="331" mass="34031">MTQQRTSLLVGLLAGISAAFLLVSAGSPSGLSFFLFAAAALPVLIAGLGWSNLASGVAVLVAMVVLGLTTSLQAAVVSSITTLAPAAWIAHLSNLARPAEEIGGPKGAVAWYPLSDIVLSLSGVVCIGLFAVGLAMGYGPDFVDDLVNLFVTAIQQNNPAYQPSAENLEEMKQFFLFALPAIQASIWVLILLAGWYVASAIVRASGRSKRPKDDMPSQLRMPRTGALAFVAGVALSFAPGSIGLVGWTIIGAFGVGFVTAGFAIVHDRTRGKPARGLILWAAYTTTILFTLPLGFFFFLGLFETARSTTATGPGSGPGTGSGPGAGPNSNT</sequence>
<accession>A9D427</accession>
<reference evidence="3 4" key="1">
    <citation type="submission" date="2007-10" db="EMBL/GenBank/DDBJ databases">
        <authorList>
            <person name="Wagner-Dobler I."/>
            <person name="Ferriera S."/>
            <person name="Johnson J."/>
            <person name="Kravitz S."/>
            <person name="Beeson K."/>
            <person name="Sutton G."/>
            <person name="Rogers Y.-H."/>
            <person name="Friedman R."/>
            <person name="Frazier M."/>
            <person name="Venter J.C."/>
        </authorList>
    </citation>
    <scope>NUCLEOTIDE SEQUENCE [LARGE SCALE GENOMIC DNA]</scope>
    <source>
        <strain evidence="3 4">DFL-43</strain>
    </source>
</reference>
<keyword evidence="2" id="KW-0812">Transmembrane</keyword>
<dbReference type="OrthoDB" id="8454704at2"/>
<dbReference type="HOGENOM" id="CLU_073303_0_0_5"/>
<dbReference type="STRING" id="411684.HPDFL43_05075"/>
<feature type="region of interest" description="Disordered" evidence="1">
    <location>
        <begin position="309"/>
        <end position="331"/>
    </location>
</feature>
<feature type="transmembrane region" description="Helical" evidence="2">
    <location>
        <begin position="111"/>
        <end position="138"/>
    </location>
</feature>
<comment type="caution">
    <text evidence="3">The sequence shown here is derived from an EMBL/GenBank/DDBJ whole genome shotgun (WGS) entry which is preliminary data.</text>
</comment>
<dbReference type="AlphaFoldDB" id="A9D427"/>
<keyword evidence="2" id="KW-0472">Membrane</keyword>
<evidence type="ECO:0000313" key="3">
    <source>
        <dbReference type="EMBL" id="EDQ33798.1"/>
    </source>
</evidence>
<feature type="transmembrane region" description="Helical" evidence="2">
    <location>
        <begin position="219"/>
        <end position="238"/>
    </location>
</feature>
<organism evidence="3 4">
    <name type="scientific">Hoeflea phototrophica (strain DSM 17068 / NCIMB 14078 / DFL-43)</name>
    <dbReference type="NCBI Taxonomy" id="411684"/>
    <lineage>
        <taxon>Bacteria</taxon>
        <taxon>Pseudomonadati</taxon>
        <taxon>Pseudomonadota</taxon>
        <taxon>Alphaproteobacteria</taxon>
        <taxon>Hyphomicrobiales</taxon>
        <taxon>Rhizobiaceae</taxon>
        <taxon>Hoeflea</taxon>
    </lineage>
</organism>
<feature type="compositionally biased region" description="Gly residues" evidence="1">
    <location>
        <begin position="313"/>
        <end position="325"/>
    </location>
</feature>
<keyword evidence="2" id="KW-1133">Transmembrane helix</keyword>
<dbReference type="RefSeq" id="WP_007196804.1">
    <property type="nucleotide sequence ID" value="NZ_CM002917.1"/>
</dbReference>
<feature type="transmembrane region" description="Helical" evidence="2">
    <location>
        <begin position="277"/>
        <end position="302"/>
    </location>
</feature>
<feature type="transmembrane region" description="Helical" evidence="2">
    <location>
        <begin position="244"/>
        <end position="265"/>
    </location>
</feature>
<dbReference type="Proteomes" id="UP000004291">
    <property type="component" value="Chromosome"/>
</dbReference>